<keyword evidence="4" id="KW-1185">Reference proteome</keyword>
<dbReference type="SMART" id="SM01236">
    <property type="entry name" value="Haem_oxygenase_2"/>
    <property type="match status" value="1"/>
</dbReference>
<dbReference type="Gene3D" id="3.40.50.12780">
    <property type="entry name" value="N-terminal domain of ligase-like"/>
    <property type="match status" value="1"/>
</dbReference>
<proteinExistence type="predicted"/>
<reference evidence="3 4" key="2">
    <citation type="submission" date="2018-04" db="EMBL/GenBank/DDBJ databases">
        <title>Thauera lacus sp. nov., isolated from an saline lake in Inner Mongolia, China.</title>
        <authorList>
            <person name="Liang Q.-Y."/>
        </authorList>
    </citation>
    <scope>NUCLEOTIDE SEQUENCE [LARGE SCALE GENOMIC DNA]</scope>
    <source>
        <strain evidence="3 4">D20</strain>
    </source>
</reference>
<dbReference type="PROSITE" id="PS00455">
    <property type="entry name" value="AMP_BINDING"/>
    <property type="match status" value="1"/>
</dbReference>
<dbReference type="InterPro" id="IPR020845">
    <property type="entry name" value="AMP-binding_CS"/>
</dbReference>
<accession>A0A2T4ICV5</accession>
<evidence type="ECO:0000256" key="1">
    <source>
        <dbReference type="ARBA" id="ARBA00022598"/>
    </source>
</evidence>
<dbReference type="AlphaFoldDB" id="A0A2T4ICV5"/>
<evidence type="ECO:0000313" key="4">
    <source>
        <dbReference type="Proteomes" id="UP000241193"/>
    </source>
</evidence>
<dbReference type="InterPro" id="IPR045851">
    <property type="entry name" value="AMP-bd_C_sf"/>
</dbReference>
<comment type="caution">
    <text evidence="3">The sequence shown here is derived from an EMBL/GenBank/DDBJ whole genome shotgun (WGS) entry which is preliminary data.</text>
</comment>
<dbReference type="Gene3D" id="1.20.910.10">
    <property type="entry name" value="Heme oxygenase-like"/>
    <property type="match status" value="1"/>
</dbReference>
<dbReference type="Gene3D" id="3.30.300.30">
    <property type="match status" value="1"/>
</dbReference>
<dbReference type="InterPro" id="IPR042099">
    <property type="entry name" value="ANL_N_sf"/>
</dbReference>
<evidence type="ECO:0000313" key="3">
    <source>
        <dbReference type="EMBL" id="PTD95568.1"/>
    </source>
</evidence>
<dbReference type="Pfam" id="PF00501">
    <property type="entry name" value="AMP-binding"/>
    <property type="match status" value="1"/>
</dbReference>
<protein>
    <submittedName>
        <fullName evidence="3">AMP-dependent synthetase</fullName>
    </submittedName>
</protein>
<sequence>MPVAEAFWSALLARRPQQDTVLSGATGSWTAAAMRDELRALQERLADSRVVAVLADNGPPWVLAELACQDAGRVHLPLPAFFTAAQLQHALHTSGADTVITDQPERIGALDLGFCLTGQWQGLHWMRRVVAPVELPAGTAKISFTSGSTGAPKGVCLSAAGLRDTAAAVVERLHELPLTRHLAALPLALLLENVAGIHAPLLRGMPIHLPPLASLGWQGAAGFDPAALDRQVRDSAAASLILVPELLKAWTAWLTATGQRASPALQFVAVGGARVAPALIEHARALGIPAYQGYGLTEAGSVVCLNRPGDDGDGCGAALAHAALRCADGEVRVRTRAFLGYAGQTAPADTEFATGDLGHLDERGHLHLDGRRGNLLVTSFGRNVSPEWIESALLADPRVMQAVVSGDGRPALAALLVPAQGADAAALGGLVERVNAGLPDYARVAHWAAVAPFTAANGLATGNGRPLRARIAAAHAHTLAALYGAADDATPFTDKETEMSFYEQLQHATAADRQHLVGAPIVADCLQGKVSRAAYLAFLTQAYHHVRHTTPLLMALGGRLPERLAWMRPAVAEYIAEEIGHEEWILNDIAAAGGDADAVRASRPELPAELMVAYAWDIINRGNPAAFFGMVFVLEGTSVALALTAADRIQQALGLPDAAFSYLRSHGTLDQEHTQHLARLLERMTPQDQAEVLHAARVFFKLYGDIFRALPAAAAETEAEAVPCN</sequence>
<keyword evidence="1" id="KW-0436">Ligase</keyword>
<dbReference type="SUPFAM" id="SSF56801">
    <property type="entry name" value="Acetyl-CoA synthetase-like"/>
    <property type="match status" value="1"/>
</dbReference>
<name>A0A2T4ICV5_9RHOO</name>
<reference evidence="3 4" key="1">
    <citation type="submission" date="2018-03" db="EMBL/GenBank/DDBJ databases">
        <authorList>
            <person name="Keele B.F."/>
        </authorList>
    </citation>
    <scope>NUCLEOTIDE SEQUENCE [LARGE SCALE GENOMIC DNA]</scope>
    <source>
        <strain evidence="3 4">D20</strain>
    </source>
</reference>
<dbReference type="InterPro" id="IPR000873">
    <property type="entry name" value="AMP-dep_synth/lig_dom"/>
</dbReference>
<dbReference type="EMBL" id="PZKC01000012">
    <property type="protein sequence ID" value="PTD95568.1"/>
    <property type="molecule type" value="Genomic_DNA"/>
</dbReference>
<evidence type="ECO:0000259" key="2">
    <source>
        <dbReference type="Pfam" id="PF00501"/>
    </source>
</evidence>
<dbReference type="SUPFAM" id="SSF48613">
    <property type="entry name" value="Heme oxygenase-like"/>
    <property type="match status" value="1"/>
</dbReference>
<dbReference type="PANTHER" id="PTHR43767:SF8">
    <property type="entry name" value="LONG-CHAIN-FATTY-ACID--COA LIGASE"/>
    <property type="match status" value="1"/>
</dbReference>
<feature type="domain" description="AMP-dependent synthetase/ligase" evidence="2">
    <location>
        <begin position="18"/>
        <end position="330"/>
    </location>
</feature>
<gene>
    <name evidence="3" type="ORF">C8261_14030</name>
</gene>
<dbReference type="GO" id="GO:0016874">
    <property type="term" value="F:ligase activity"/>
    <property type="evidence" value="ECO:0007669"/>
    <property type="project" value="UniProtKB-KW"/>
</dbReference>
<organism evidence="3 4">
    <name type="scientific">Pseudothauera lacus</name>
    <dbReference type="NCBI Taxonomy" id="2136175"/>
    <lineage>
        <taxon>Bacteria</taxon>
        <taxon>Pseudomonadati</taxon>
        <taxon>Pseudomonadota</taxon>
        <taxon>Betaproteobacteria</taxon>
        <taxon>Rhodocyclales</taxon>
        <taxon>Zoogloeaceae</taxon>
        <taxon>Pseudothauera</taxon>
    </lineage>
</organism>
<dbReference type="PANTHER" id="PTHR43767">
    <property type="entry name" value="LONG-CHAIN-FATTY-ACID--COA LIGASE"/>
    <property type="match status" value="1"/>
</dbReference>
<dbReference type="Pfam" id="PF14518">
    <property type="entry name" value="Haem_oxygenas_2"/>
    <property type="match status" value="1"/>
</dbReference>
<dbReference type="Pfam" id="PF23562">
    <property type="entry name" value="AMP-binding_C_3"/>
    <property type="match status" value="1"/>
</dbReference>
<dbReference type="Proteomes" id="UP000241193">
    <property type="component" value="Unassembled WGS sequence"/>
</dbReference>
<dbReference type="InterPro" id="IPR050237">
    <property type="entry name" value="ATP-dep_AMP-bd_enzyme"/>
</dbReference>
<dbReference type="InterPro" id="IPR016084">
    <property type="entry name" value="Haem_Oase-like_multi-hlx"/>
</dbReference>